<evidence type="ECO:0000313" key="1">
    <source>
        <dbReference type="EMBL" id="KAG9982202.1"/>
    </source>
</evidence>
<protein>
    <submittedName>
        <fullName evidence="1">Uncharacterized protein</fullName>
    </submittedName>
</protein>
<dbReference type="Proteomes" id="UP000729357">
    <property type="component" value="Unassembled WGS sequence"/>
</dbReference>
<accession>A0A9P8FTH9</accession>
<reference evidence="1" key="1">
    <citation type="journal article" date="2021" name="J Fungi (Basel)">
        <title>Virulence traits and population genomics of the black yeast Aureobasidium melanogenum.</title>
        <authorList>
            <person name="Cernosa A."/>
            <person name="Sun X."/>
            <person name="Gostincar C."/>
            <person name="Fang C."/>
            <person name="Gunde-Cimerman N."/>
            <person name="Song Z."/>
        </authorList>
    </citation>
    <scope>NUCLEOTIDE SEQUENCE</scope>
    <source>
        <strain evidence="1">EXF-9298</strain>
    </source>
</reference>
<sequence>MGERTQTTSKKIASYRQPQTKIFSLGDDDDPVVVDAMLHHMYNLPYSPSKFRKISELLKLHIDVFMLVDKYDCPSLHRTAASKFHDAANKALDIGIPTLLMKIIPALCGPDARQTADLSLRDTLLSFCATHYAKLFQFDIFRDSLRDGKLFDVDATTKLLEKIGAIMLQEQANSRPRCVLPPRAFSPPLLEDDGDEVSVTGIQL</sequence>
<dbReference type="AlphaFoldDB" id="A0A9P8FTH9"/>
<name>A0A9P8FTH9_AURME</name>
<organism evidence="1 2">
    <name type="scientific">Aureobasidium melanogenum</name>
    <name type="common">Aureobasidium pullulans var. melanogenum</name>
    <dbReference type="NCBI Taxonomy" id="46634"/>
    <lineage>
        <taxon>Eukaryota</taxon>
        <taxon>Fungi</taxon>
        <taxon>Dikarya</taxon>
        <taxon>Ascomycota</taxon>
        <taxon>Pezizomycotina</taxon>
        <taxon>Dothideomycetes</taxon>
        <taxon>Dothideomycetidae</taxon>
        <taxon>Dothideales</taxon>
        <taxon>Saccotheciaceae</taxon>
        <taxon>Aureobasidium</taxon>
    </lineage>
</organism>
<proteinExistence type="predicted"/>
<evidence type="ECO:0000313" key="2">
    <source>
        <dbReference type="Proteomes" id="UP000729357"/>
    </source>
</evidence>
<keyword evidence="2" id="KW-1185">Reference proteome</keyword>
<feature type="non-terminal residue" evidence="1">
    <location>
        <position position="204"/>
    </location>
</feature>
<dbReference type="EMBL" id="JAHFXS010000746">
    <property type="protein sequence ID" value="KAG9982202.1"/>
    <property type="molecule type" value="Genomic_DNA"/>
</dbReference>
<gene>
    <name evidence="1" type="ORF">KCU98_g6939</name>
</gene>
<comment type="caution">
    <text evidence="1">The sequence shown here is derived from an EMBL/GenBank/DDBJ whole genome shotgun (WGS) entry which is preliminary data.</text>
</comment>
<reference evidence="1" key="2">
    <citation type="submission" date="2021-08" db="EMBL/GenBank/DDBJ databases">
        <authorList>
            <person name="Gostincar C."/>
            <person name="Sun X."/>
            <person name="Song Z."/>
            <person name="Gunde-Cimerman N."/>
        </authorList>
    </citation>
    <scope>NUCLEOTIDE SEQUENCE</scope>
    <source>
        <strain evidence="1">EXF-9298</strain>
    </source>
</reference>